<dbReference type="Proteomes" id="UP001163823">
    <property type="component" value="Chromosome 4"/>
</dbReference>
<comment type="similarity">
    <text evidence="1 4">Belongs to the UDP-glycosyltransferase family.</text>
</comment>
<dbReference type="KEGG" id="qsa:O6P43_010221"/>
<keyword evidence="5" id="KW-0175">Coiled coil</keyword>
<comment type="caution">
    <text evidence="6">The sequence shown here is derived from an EMBL/GenBank/DDBJ whole genome shotgun (WGS) entry which is preliminary data.</text>
</comment>
<dbReference type="AlphaFoldDB" id="A0AAD7Q063"/>
<dbReference type="PANTHER" id="PTHR48047">
    <property type="entry name" value="GLYCOSYLTRANSFERASE"/>
    <property type="match status" value="1"/>
</dbReference>
<sequence length="367" mass="41894">MCLPWTANIACKFNVPRITFVGISCFCHLCLHILHVHRVLESITSDSDYFIFPGLPDQIEITKAQIPAPLTPTWMEFDDQMRAAEMVSYGVIMNSFEELEPAYVKDYKKAKGDKVWCIGPVSLCNKDELDKARRGNYKASIDEHQCLKWLDSWESRSVIYACLGSLCNLTALQLIELALALEASKRPFIWAIRGGNKYQELVKWNKEDEYEERIKARAILIWDWAPQILILSHPAIGGFLTHCGWNSILESICAGVPMITWPLFGDQFFNEKLVVQILKVGVTVGVETPVKWGEEDKNIGLLVKKKDIERAIEKLMDEVNKNEERRKRVEELGEMAKRAVEEDGSSHLSLTLLIQDIMQQTTFRAST</sequence>
<keyword evidence="7" id="KW-1185">Reference proteome</keyword>
<proteinExistence type="inferred from homology"/>
<reference evidence="6" key="1">
    <citation type="journal article" date="2023" name="Science">
        <title>Elucidation of the pathway for biosynthesis of saponin adjuvants from the soapbark tree.</title>
        <authorList>
            <person name="Reed J."/>
            <person name="Orme A."/>
            <person name="El-Demerdash A."/>
            <person name="Owen C."/>
            <person name="Martin L.B.B."/>
            <person name="Misra R.C."/>
            <person name="Kikuchi S."/>
            <person name="Rejzek M."/>
            <person name="Martin A.C."/>
            <person name="Harkess A."/>
            <person name="Leebens-Mack J."/>
            <person name="Louveau T."/>
            <person name="Stephenson M.J."/>
            <person name="Osbourn A."/>
        </authorList>
    </citation>
    <scope>NUCLEOTIDE SEQUENCE</scope>
    <source>
        <strain evidence="6">S10</strain>
    </source>
</reference>
<evidence type="ECO:0000256" key="2">
    <source>
        <dbReference type="ARBA" id="ARBA00022676"/>
    </source>
</evidence>
<evidence type="ECO:0000256" key="3">
    <source>
        <dbReference type="ARBA" id="ARBA00022679"/>
    </source>
</evidence>
<dbReference type="EMBL" id="JARAOO010000004">
    <property type="protein sequence ID" value="KAJ7972313.1"/>
    <property type="molecule type" value="Genomic_DNA"/>
</dbReference>
<dbReference type="InterPro" id="IPR002213">
    <property type="entry name" value="UDP_glucos_trans"/>
</dbReference>
<evidence type="ECO:0000256" key="4">
    <source>
        <dbReference type="RuleBase" id="RU003718"/>
    </source>
</evidence>
<evidence type="ECO:0000313" key="6">
    <source>
        <dbReference type="EMBL" id="KAJ7972313.1"/>
    </source>
</evidence>
<dbReference type="GO" id="GO:0035251">
    <property type="term" value="F:UDP-glucosyltransferase activity"/>
    <property type="evidence" value="ECO:0007669"/>
    <property type="project" value="TreeGrafter"/>
</dbReference>
<dbReference type="CDD" id="cd03784">
    <property type="entry name" value="GT1_Gtf-like"/>
    <property type="match status" value="1"/>
</dbReference>
<name>A0AAD7Q063_QUISA</name>
<dbReference type="Pfam" id="PF00201">
    <property type="entry name" value="UDPGT"/>
    <property type="match status" value="1"/>
</dbReference>
<keyword evidence="3 4" id="KW-0808">Transferase</keyword>
<evidence type="ECO:0000256" key="1">
    <source>
        <dbReference type="ARBA" id="ARBA00009995"/>
    </source>
</evidence>
<dbReference type="Gene3D" id="3.40.50.2000">
    <property type="entry name" value="Glycogen Phosphorylase B"/>
    <property type="match status" value="2"/>
</dbReference>
<accession>A0AAD7Q063</accession>
<organism evidence="6 7">
    <name type="scientific">Quillaja saponaria</name>
    <name type="common">Soap bark tree</name>
    <dbReference type="NCBI Taxonomy" id="32244"/>
    <lineage>
        <taxon>Eukaryota</taxon>
        <taxon>Viridiplantae</taxon>
        <taxon>Streptophyta</taxon>
        <taxon>Embryophyta</taxon>
        <taxon>Tracheophyta</taxon>
        <taxon>Spermatophyta</taxon>
        <taxon>Magnoliopsida</taxon>
        <taxon>eudicotyledons</taxon>
        <taxon>Gunneridae</taxon>
        <taxon>Pentapetalae</taxon>
        <taxon>rosids</taxon>
        <taxon>fabids</taxon>
        <taxon>Fabales</taxon>
        <taxon>Quillajaceae</taxon>
        <taxon>Quillaja</taxon>
    </lineage>
</organism>
<evidence type="ECO:0000313" key="7">
    <source>
        <dbReference type="Proteomes" id="UP001163823"/>
    </source>
</evidence>
<dbReference type="FunFam" id="3.40.50.2000:FF:000047">
    <property type="entry name" value="Glycosyltransferase"/>
    <property type="match status" value="1"/>
</dbReference>
<protein>
    <submittedName>
        <fullName evidence="6">Glycosyltransferase</fullName>
    </submittedName>
</protein>
<dbReference type="PROSITE" id="PS00375">
    <property type="entry name" value="UDPGT"/>
    <property type="match status" value="1"/>
</dbReference>
<gene>
    <name evidence="6" type="ORF">O6P43_010221</name>
</gene>
<dbReference type="InterPro" id="IPR035595">
    <property type="entry name" value="UDP_glycos_trans_CS"/>
</dbReference>
<dbReference type="PANTHER" id="PTHR48047:SF229">
    <property type="entry name" value="UDP-GLYCOSYLTRANSFERASE 73C3-RELATED"/>
    <property type="match status" value="1"/>
</dbReference>
<dbReference type="SUPFAM" id="SSF53756">
    <property type="entry name" value="UDP-Glycosyltransferase/glycogen phosphorylase"/>
    <property type="match status" value="1"/>
</dbReference>
<feature type="coiled-coil region" evidence="5">
    <location>
        <begin position="305"/>
        <end position="342"/>
    </location>
</feature>
<keyword evidence="2 4" id="KW-0328">Glycosyltransferase</keyword>
<evidence type="ECO:0000256" key="5">
    <source>
        <dbReference type="SAM" id="Coils"/>
    </source>
</evidence>